<reference evidence="2 3" key="1">
    <citation type="journal article" date="2023" name="G3 (Bethesda)">
        <title>A chromosome-length genome assembly and annotation of blackberry (Rubus argutus, cv. 'Hillquist').</title>
        <authorList>
            <person name="Bruna T."/>
            <person name="Aryal R."/>
            <person name="Dudchenko O."/>
            <person name="Sargent D.J."/>
            <person name="Mead D."/>
            <person name="Buti M."/>
            <person name="Cavallini A."/>
            <person name="Hytonen T."/>
            <person name="Andres J."/>
            <person name="Pham M."/>
            <person name="Weisz D."/>
            <person name="Mascagni F."/>
            <person name="Usai G."/>
            <person name="Natali L."/>
            <person name="Bassil N."/>
            <person name="Fernandez G.E."/>
            <person name="Lomsadze A."/>
            <person name="Armour M."/>
            <person name="Olukolu B."/>
            <person name="Poorten T."/>
            <person name="Britton C."/>
            <person name="Davik J."/>
            <person name="Ashrafi H."/>
            <person name="Aiden E.L."/>
            <person name="Borodovsky M."/>
            <person name="Worthington M."/>
        </authorList>
    </citation>
    <scope>NUCLEOTIDE SEQUENCE [LARGE SCALE GENOMIC DNA]</scope>
    <source>
        <strain evidence="2">PI 553951</strain>
    </source>
</reference>
<feature type="signal peptide" evidence="1">
    <location>
        <begin position="1"/>
        <end position="19"/>
    </location>
</feature>
<comment type="caution">
    <text evidence="2">The sequence shown here is derived from an EMBL/GenBank/DDBJ whole genome shotgun (WGS) entry which is preliminary data.</text>
</comment>
<accession>A0AAW1VGC6</accession>
<keyword evidence="3" id="KW-1185">Reference proteome</keyword>
<keyword evidence="1" id="KW-0732">Signal</keyword>
<protein>
    <submittedName>
        <fullName evidence="2">Uncharacterized protein</fullName>
    </submittedName>
</protein>
<name>A0AAW1VGC6_RUBAR</name>
<dbReference type="EMBL" id="JBEDUW010000282">
    <property type="protein sequence ID" value="KAK9901834.1"/>
    <property type="molecule type" value="Genomic_DNA"/>
</dbReference>
<dbReference type="AlphaFoldDB" id="A0AAW1VGC6"/>
<sequence>MVDLYVFVILLVLFNGVSGLAFLLENDPTVNTAALSRGDRVAISAIALVPLHHQMLCRIESALLWHHSSGPSNFGFTDHCVFGFTDGMVAGTIIYTILSTFADHYAT</sequence>
<evidence type="ECO:0000313" key="3">
    <source>
        <dbReference type="Proteomes" id="UP001457282"/>
    </source>
</evidence>
<dbReference type="Proteomes" id="UP001457282">
    <property type="component" value="Unassembled WGS sequence"/>
</dbReference>
<organism evidence="2 3">
    <name type="scientific">Rubus argutus</name>
    <name type="common">Southern blackberry</name>
    <dbReference type="NCBI Taxonomy" id="59490"/>
    <lineage>
        <taxon>Eukaryota</taxon>
        <taxon>Viridiplantae</taxon>
        <taxon>Streptophyta</taxon>
        <taxon>Embryophyta</taxon>
        <taxon>Tracheophyta</taxon>
        <taxon>Spermatophyta</taxon>
        <taxon>Magnoliopsida</taxon>
        <taxon>eudicotyledons</taxon>
        <taxon>Gunneridae</taxon>
        <taxon>Pentapetalae</taxon>
        <taxon>rosids</taxon>
        <taxon>fabids</taxon>
        <taxon>Rosales</taxon>
        <taxon>Rosaceae</taxon>
        <taxon>Rosoideae</taxon>
        <taxon>Rosoideae incertae sedis</taxon>
        <taxon>Rubus</taxon>
    </lineage>
</organism>
<evidence type="ECO:0000256" key="1">
    <source>
        <dbReference type="SAM" id="SignalP"/>
    </source>
</evidence>
<proteinExistence type="predicted"/>
<evidence type="ECO:0000313" key="2">
    <source>
        <dbReference type="EMBL" id="KAK9901834.1"/>
    </source>
</evidence>
<gene>
    <name evidence="2" type="ORF">M0R45_001929</name>
</gene>
<feature type="chain" id="PRO_5043923624" evidence="1">
    <location>
        <begin position="20"/>
        <end position="107"/>
    </location>
</feature>